<reference evidence="2" key="1">
    <citation type="submission" date="2014-12" db="EMBL/GenBank/DDBJ databases">
        <authorList>
            <person name="Jaenicke S."/>
        </authorList>
    </citation>
    <scope>NUCLEOTIDE SEQUENCE [LARGE SCALE GENOMIC DNA]</scope>
</reference>
<gene>
    <name evidence="1" type="ORF">HAL07_00780</name>
</gene>
<dbReference type="AlphaFoldDB" id="A0A0K2Y0V0"/>
<accession>A0A0K2Y0V0</accession>
<dbReference type="EMBL" id="CDMG01000002">
    <property type="protein sequence ID" value="CRF51952.1"/>
    <property type="molecule type" value="Genomic_DNA"/>
</dbReference>
<name>A0A0K2Y0V0_9HELI</name>
<proteinExistence type="predicted"/>
<dbReference type="Proteomes" id="UP000043437">
    <property type="component" value="Unassembled WGS sequence"/>
</dbReference>
<evidence type="ECO:0000313" key="1">
    <source>
        <dbReference type="EMBL" id="CRF51952.1"/>
    </source>
</evidence>
<sequence length="39" mass="4074">MINSSLNSQEKPQVLSGLAPRQASLEVNHIIGVNGNVAS</sequence>
<evidence type="ECO:0000313" key="2">
    <source>
        <dbReference type="Proteomes" id="UP000043437"/>
    </source>
</evidence>
<protein>
    <submittedName>
        <fullName evidence="1">Uncharacterized protein</fullName>
    </submittedName>
</protein>
<organism evidence="1 2">
    <name type="scientific">Helicobacter ailurogastricus</name>
    <dbReference type="NCBI Taxonomy" id="1578720"/>
    <lineage>
        <taxon>Bacteria</taxon>
        <taxon>Pseudomonadati</taxon>
        <taxon>Campylobacterota</taxon>
        <taxon>Epsilonproteobacteria</taxon>
        <taxon>Campylobacterales</taxon>
        <taxon>Helicobacteraceae</taxon>
        <taxon>Helicobacter</taxon>
    </lineage>
</organism>